<name>A0A852VF67_9BACT</name>
<dbReference type="InterPro" id="IPR015919">
    <property type="entry name" value="Cadherin-like_sf"/>
</dbReference>
<dbReference type="SUPFAM" id="SSF49313">
    <property type="entry name" value="Cadherin-like"/>
    <property type="match status" value="5"/>
</dbReference>
<gene>
    <name evidence="1" type="ORF">HDF08_001958</name>
</gene>
<comment type="caution">
    <text evidence="1">The sequence shown here is derived from an EMBL/GenBank/DDBJ whole genome shotgun (WGS) entry which is preliminary data.</text>
</comment>
<dbReference type="Gene3D" id="2.60.40.10">
    <property type="entry name" value="Immunoglobulins"/>
    <property type="match status" value="9"/>
</dbReference>
<dbReference type="GO" id="GO:0016020">
    <property type="term" value="C:membrane"/>
    <property type="evidence" value="ECO:0007669"/>
    <property type="project" value="InterPro"/>
</dbReference>
<organism evidence="1 2">
    <name type="scientific">Tunturiibacter lichenicola</name>
    <dbReference type="NCBI Taxonomy" id="2051959"/>
    <lineage>
        <taxon>Bacteria</taxon>
        <taxon>Pseudomonadati</taxon>
        <taxon>Acidobacteriota</taxon>
        <taxon>Terriglobia</taxon>
        <taxon>Terriglobales</taxon>
        <taxon>Acidobacteriaceae</taxon>
        <taxon>Tunturiibacter</taxon>
    </lineage>
</organism>
<dbReference type="Pfam" id="PF05345">
    <property type="entry name" value="He_PIG"/>
    <property type="match status" value="9"/>
</dbReference>
<dbReference type="PANTHER" id="PTHR37494">
    <property type="entry name" value="HEMAGGLUTININ"/>
    <property type="match status" value="1"/>
</dbReference>
<proteinExistence type="predicted"/>
<evidence type="ECO:0000313" key="1">
    <source>
        <dbReference type="EMBL" id="NYF89891.1"/>
    </source>
</evidence>
<sequence length="1491" mass="145880">MLNKSMLSLNTDRLSLATLNESRTEMSVVENVIRASATLLFFLTICLAFTGCGSGGYAGGGVVSLSSSAVTLDAGQSFAVSSKLSGTPVVSWVLSSAACGSSSCGALSNSVGASTTYTAPSNITSQLKLTLTAGVTGTKNSSTVSITVNPDPTISGAPPVGTVGSAYTATLIAAGGTAPLKWSVAGGSLPAGLSFNAATGVISGTPTVAGTSSFSVQIIDSSDIPFSVTAQEIIVISTGQGTSQSGPLTVLRGNPPAGTVGTAYSTTLTASGGATPYSWSIISGGLPAGLGLSSSTGLISGTPTAQGVSSFTAQVQDASGTQASAPFSITINPAQSAATLTLTNLPGATVGVPYMGTIGATGGTSPYSCVITAGMLPAGLTQNGCVVSGTPTVPGTSTVTVKVTDSGNPVATATGPVTLTVLPAGLSLTLSSLPNATVGVPYTATIGVAGGTSPYSCAITAGILPAGLSVSGCVVSGTPTVAGTANLMVKATDSSSPVETTTGPESLTVLPAGLSLTLSSLPNATVGVPYTATIGVAGGTSPYFCAITAGILPAGLSVSGCVVSGTPTVAGTANLMVKATDSSSPVETTTGPESLTVLPAGLSLTLSSLPNATVGVPYTATIGVAGGTSPYSCAITGGTLPAGLSASGCVVSGTPTVAGTANLTVKATDSSPTVETTTGPESLTVLPATITLTLTSPPNATVGTPYTGTIGVNGGTSPYSCTITSGTLPAGLSISNCVVSGTPSVAGTANLTVKAVDTSNPVATTTGPVTLVVSPATATLTLTSPPNATVGTVYSGTIGVSGGTAPYSCTIMSGTLPAGLTAAGCVITGTPTTAGTANLVVKATDSATPIATTTGPVTLTVLPIPTLSLTGSLPNAILGQPYMQTLLATGGVQPYKYQVTAGNLPAGLSLSTSGVISGTPTTPGASSFTVTVTDTETTPQTASLPLVLLVVYPTTPNDAELTGPYAYLFQGYDDVLAGVLAYQTATVGSFTADGTGVVSNGELDANHQSSAPTGTTVSSNDFLGTYTIGTDSRGSLTITTLNQDGTTAGTSTYAIALKAPVSPATISTRGDLIEFDNNSLQGTRGSGTLLAQQTAAFAAGLNGSYAFGLSGDTPCLPACTLGIVAGPAASVGQFTASGSGLISSGSSDANIATTNYASETLSGSYGSADANGRVQLAMSTTGTPAGIYPTDYAVYLVSANEAFVLSTDKHSSYVLLAGSAQLQTQATFTNASMSGPFVGYENAQSNPGLLGSTLQNVLNLSTSTIFRGTASGGSCNITNVDVAGTTALVNQITGLGGLLPTSVVQDLLGTYQSTGTAACPVANSDGRGVLNYPVPTGLIATLLGLLGLDNPPAPRVFYLISPENAYFLETGYAGLGNFEPQTGAPFSNATLDGTFVYGTTPASSLAGVNGSGTITANGAGSATSTLDLNVGVGTINVLQLGVTSTMNYNLTDATAGRYTYGTSVLYAISPSRFVLLDTSILSTSPSVALLY</sequence>
<dbReference type="EMBL" id="JACCCU010000001">
    <property type="protein sequence ID" value="NYF89891.1"/>
    <property type="molecule type" value="Genomic_DNA"/>
</dbReference>
<dbReference type="PANTHER" id="PTHR37494:SF1">
    <property type="entry name" value="STAPHYLOCOCCUS AUREUS SURFACE PROTEIN A"/>
    <property type="match status" value="1"/>
</dbReference>
<protein>
    <submittedName>
        <fullName evidence="1">Uncharacterized protein</fullName>
    </submittedName>
</protein>
<dbReference type="InterPro" id="IPR013783">
    <property type="entry name" value="Ig-like_fold"/>
</dbReference>
<reference evidence="1 2" key="1">
    <citation type="submission" date="2020-07" db="EMBL/GenBank/DDBJ databases">
        <title>Genomic Encyclopedia of Type Strains, Phase IV (KMG-V): Genome sequencing to study the core and pangenomes of soil and plant-associated prokaryotes.</title>
        <authorList>
            <person name="Whitman W."/>
        </authorList>
    </citation>
    <scope>NUCLEOTIDE SEQUENCE [LARGE SCALE GENOMIC DNA]</scope>
    <source>
        <strain evidence="1 2">M8UP22</strain>
    </source>
</reference>
<accession>A0A852VF67</accession>
<dbReference type="GO" id="GO:0005509">
    <property type="term" value="F:calcium ion binding"/>
    <property type="evidence" value="ECO:0007669"/>
    <property type="project" value="InterPro"/>
</dbReference>
<dbReference type="Proteomes" id="UP000564385">
    <property type="component" value="Unassembled WGS sequence"/>
</dbReference>
<evidence type="ECO:0000313" key="2">
    <source>
        <dbReference type="Proteomes" id="UP000564385"/>
    </source>
</evidence>